<dbReference type="InterPro" id="IPR004919">
    <property type="entry name" value="GmrSD_N"/>
</dbReference>
<dbReference type="Proteomes" id="UP001284601">
    <property type="component" value="Unassembled WGS sequence"/>
</dbReference>
<keyword evidence="3" id="KW-1185">Reference proteome</keyword>
<accession>A0ABU4HZB4</accession>
<reference evidence="3" key="1">
    <citation type="submission" date="2023-07" db="EMBL/GenBank/DDBJ databases">
        <title>Conexibacter stalactiti sp. nov., isolated from stalactites in a lava cave and emended description of the genus Conexibacter.</title>
        <authorList>
            <person name="Lee S.D."/>
        </authorList>
    </citation>
    <scope>NUCLEOTIDE SEQUENCE [LARGE SCALE GENOMIC DNA]</scope>
    <source>
        <strain evidence="3">KCTC 39840</strain>
    </source>
</reference>
<evidence type="ECO:0000313" key="2">
    <source>
        <dbReference type="EMBL" id="MDW5598630.1"/>
    </source>
</evidence>
<dbReference type="PANTHER" id="PTHR37292">
    <property type="entry name" value="VNG6097C"/>
    <property type="match status" value="1"/>
</dbReference>
<comment type="caution">
    <text evidence="2">The sequence shown here is derived from an EMBL/GenBank/DDBJ whole genome shotgun (WGS) entry which is preliminary data.</text>
</comment>
<organism evidence="2 3">
    <name type="scientific">Conexibacter stalactiti</name>
    <dbReference type="NCBI Taxonomy" id="1940611"/>
    <lineage>
        <taxon>Bacteria</taxon>
        <taxon>Bacillati</taxon>
        <taxon>Actinomycetota</taxon>
        <taxon>Thermoleophilia</taxon>
        <taxon>Solirubrobacterales</taxon>
        <taxon>Conexibacteraceae</taxon>
        <taxon>Conexibacter</taxon>
    </lineage>
</organism>
<evidence type="ECO:0000313" key="3">
    <source>
        <dbReference type="Proteomes" id="UP001284601"/>
    </source>
</evidence>
<sequence length="603" mass="68586">MASISTFDSTKTDLLELLADARLGEAQLPDFQRGWVWDDDHIRDLIASVSRSFPIGTVMLLESGGDVAFRTRPLEGATPDGREPEVLILDGQQRLTSLFQSLVAGDPVRTRDAKGNAIERWYYLDIRRSLSNVVDREDAVISIPADRRVRTNFGRDVQLDLSTSEREYGELMFPLRAIFDHYEWASGFRTHHGYDAEMSRLWDDFERDVVQRFRSYQLPVIRLHRQTPKEAVCLVFEKVNTGGVSLSVFELLTASFAAVAEPDFELRADWEARERRLHEQRVLRDVANTDFLQAVTLLATLRARREYLLAGAPEERAPVVTCKRRDVLRLSLDQYLDWAEPLTVGFERAARFLHRERIFETKFLPYSTQLVPLAVVLTLLGDSAIDSPRIRERIARWYWCGVFGELYGSATETRFARDVPDLLAFAEDAAAVPRTITDANLAPERLHTLRSRRSAAYKGIYVLLLREGARDFRTGETSNDQNYFEEAVDIHHVFPRKWCAERTPEAVPPSFCDSIVNKTPLTARTNRMIGGRAPSDYLTALRERDGVSAATEESTLLSHLIDPETLRSNDFESFFEARQAALLNRIGEVMGKSLVAEPVAAER</sequence>
<protein>
    <submittedName>
        <fullName evidence="2">DUF262 domain-containing protein</fullName>
    </submittedName>
</protein>
<dbReference type="RefSeq" id="WP_318601166.1">
    <property type="nucleotide sequence ID" value="NZ_JAWSTH010000159.1"/>
</dbReference>
<dbReference type="PANTHER" id="PTHR37292:SF2">
    <property type="entry name" value="DUF262 DOMAIN-CONTAINING PROTEIN"/>
    <property type="match status" value="1"/>
</dbReference>
<feature type="domain" description="GmrSD restriction endonucleases N-terminal" evidence="1">
    <location>
        <begin position="16"/>
        <end position="256"/>
    </location>
</feature>
<dbReference type="Pfam" id="PF03235">
    <property type="entry name" value="GmrSD_N"/>
    <property type="match status" value="1"/>
</dbReference>
<name>A0ABU4HZB4_9ACTN</name>
<proteinExistence type="predicted"/>
<evidence type="ECO:0000259" key="1">
    <source>
        <dbReference type="Pfam" id="PF03235"/>
    </source>
</evidence>
<dbReference type="EMBL" id="JAWSTH010000159">
    <property type="protein sequence ID" value="MDW5598630.1"/>
    <property type="molecule type" value="Genomic_DNA"/>
</dbReference>
<gene>
    <name evidence="2" type="ORF">R7226_29990</name>
</gene>